<comment type="caution">
    <text evidence="11">The sequence shown here is derived from an EMBL/GenBank/DDBJ whole genome shotgun (WGS) entry which is preliminary data.</text>
</comment>
<evidence type="ECO:0000313" key="11">
    <source>
        <dbReference type="EMBL" id="KAL0852167.1"/>
    </source>
</evidence>
<dbReference type="GO" id="GO:0007165">
    <property type="term" value="P:signal transduction"/>
    <property type="evidence" value="ECO:0007669"/>
    <property type="project" value="UniProtKB-KW"/>
</dbReference>
<dbReference type="EMBL" id="JBEUOH010000001">
    <property type="protein sequence ID" value="KAL0902529.1"/>
    <property type="molecule type" value="Genomic_DNA"/>
</dbReference>
<evidence type="ECO:0000256" key="1">
    <source>
        <dbReference type="ARBA" id="ARBA00004651"/>
    </source>
</evidence>
<dbReference type="EMBL" id="JBEDNZ010000001">
    <property type="protein sequence ID" value="KAL0852167.1"/>
    <property type="molecule type" value="Genomic_DNA"/>
</dbReference>
<evidence type="ECO:0000256" key="2">
    <source>
        <dbReference type="ARBA" id="ARBA00022475"/>
    </source>
</evidence>
<keyword evidence="4 10" id="KW-0812">Transmembrane</keyword>
<feature type="transmembrane region" description="Helical" evidence="10">
    <location>
        <begin position="133"/>
        <end position="155"/>
    </location>
</feature>
<dbReference type="GO" id="GO:0005886">
    <property type="term" value="C:plasma membrane"/>
    <property type="evidence" value="ECO:0007669"/>
    <property type="project" value="UniProtKB-SubCell"/>
</dbReference>
<evidence type="ECO:0000313" key="13">
    <source>
        <dbReference type="Proteomes" id="UP001549920"/>
    </source>
</evidence>
<reference evidence="13 14" key="1">
    <citation type="submission" date="2024-06" db="EMBL/GenBank/DDBJ databases">
        <title>A chromosome-level genome assembly of beet webworm, Loxostege sticticalis.</title>
        <authorList>
            <person name="Zhang Y."/>
        </authorList>
    </citation>
    <scope>NUCLEOTIDE SEQUENCE [LARGE SCALE GENOMIC DNA]</scope>
    <source>
        <strain evidence="12">AQ026</strain>
        <strain evidence="11">AQ028</strain>
        <tissue evidence="11">Male pupae</tissue>
        <tissue evidence="12">Whole body</tissue>
    </source>
</reference>
<dbReference type="AlphaFoldDB" id="A0ABD0TS50"/>
<gene>
    <name evidence="12" type="ORF">ABMA27_000378</name>
    <name evidence="11" type="ORF">ABMA28_000402</name>
</gene>
<organism evidence="11 14">
    <name type="scientific">Loxostege sticticalis</name>
    <name type="common">Beet webworm moth</name>
    <dbReference type="NCBI Taxonomy" id="481309"/>
    <lineage>
        <taxon>Eukaryota</taxon>
        <taxon>Metazoa</taxon>
        <taxon>Ecdysozoa</taxon>
        <taxon>Arthropoda</taxon>
        <taxon>Hexapoda</taxon>
        <taxon>Insecta</taxon>
        <taxon>Pterygota</taxon>
        <taxon>Neoptera</taxon>
        <taxon>Endopterygota</taxon>
        <taxon>Lepidoptera</taxon>
        <taxon>Glossata</taxon>
        <taxon>Ditrysia</taxon>
        <taxon>Pyraloidea</taxon>
        <taxon>Crambidae</taxon>
        <taxon>Pyraustinae</taxon>
        <taxon>Loxostege</taxon>
    </lineage>
</organism>
<feature type="transmembrane region" description="Helical" evidence="10">
    <location>
        <begin position="72"/>
        <end position="91"/>
    </location>
</feature>
<evidence type="ECO:0000256" key="4">
    <source>
        <dbReference type="ARBA" id="ARBA00022692"/>
    </source>
</evidence>
<keyword evidence="8" id="KW-0675">Receptor</keyword>
<dbReference type="PANTHER" id="PTHR21137">
    <property type="entry name" value="ODORANT RECEPTOR"/>
    <property type="match status" value="1"/>
</dbReference>
<evidence type="ECO:0000313" key="14">
    <source>
        <dbReference type="Proteomes" id="UP001549921"/>
    </source>
</evidence>
<evidence type="ECO:0000256" key="6">
    <source>
        <dbReference type="ARBA" id="ARBA00022989"/>
    </source>
</evidence>
<keyword evidence="6 10" id="KW-1133">Transmembrane helix</keyword>
<dbReference type="InterPro" id="IPR004117">
    <property type="entry name" value="7tm6_olfct_rcpt"/>
</dbReference>
<keyword evidence="3" id="KW-0716">Sensory transduction</keyword>
<dbReference type="Proteomes" id="UP001549921">
    <property type="component" value="Unassembled WGS sequence"/>
</dbReference>
<evidence type="ECO:0000256" key="8">
    <source>
        <dbReference type="ARBA" id="ARBA00023170"/>
    </source>
</evidence>
<feature type="transmembrane region" description="Helical" evidence="10">
    <location>
        <begin position="205"/>
        <end position="226"/>
    </location>
</feature>
<evidence type="ECO:0000256" key="3">
    <source>
        <dbReference type="ARBA" id="ARBA00022606"/>
    </source>
</evidence>
<evidence type="ECO:0000256" key="10">
    <source>
        <dbReference type="SAM" id="Phobius"/>
    </source>
</evidence>
<dbReference type="GO" id="GO:0007608">
    <property type="term" value="P:sensory perception of smell"/>
    <property type="evidence" value="ECO:0007669"/>
    <property type="project" value="UniProtKB-KW"/>
</dbReference>
<evidence type="ECO:0008006" key="15">
    <source>
        <dbReference type="Google" id="ProtNLM"/>
    </source>
</evidence>
<evidence type="ECO:0000256" key="9">
    <source>
        <dbReference type="ARBA" id="ARBA00023224"/>
    </source>
</evidence>
<sequence length="323" mass="37634">MKNKSPLTLKYIKIIRSFLRPPGGWPSEVFGEKLSLAIRFHRVTLPFHTSLIVIGGFYHLYDNVHRLSFLEFGHIIITTLLAMVTVLRSVLPNLQKFNSLLSKFINDFHLMHFTHKGEYFEKMNKMVDLISNYYTMVSTCMMYVGMLMFNIGPTFNNVRNTVFLKTENYSMEYSVYYSYPGFKPLDYVTIASIYNCYLSYNCSTLLCGFDLLLFLMIFQTIGHVYILRHNLENFPSPNNKIMLTFLGDKYRNKEGCICEKFDPEENKLVSLKLAECIEHHKIIISFTDDLSQIFGPILAFNYFFHLVSCCLLLLECSEGVRKP</sequence>
<keyword evidence="7 10" id="KW-0472">Membrane</keyword>
<keyword evidence="5" id="KW-0552">Olfaction</keyword>
<feature type="transmembrane region" description="Helical" evidence="10">
    <location>
        <begin position="175"/>
        <end position="198"/>
    </location>
</feature>
<dbReference type="PANTHER" id="PTHR21137:SF35">
    <property type="entry name" value="ODORANT RECEPTOR 19A-RELATED"/>
    <property type="match status" value="1"/>
</dbReference>
<name>A0ABD0TS50_LOXSC</name>
<keyword evidence="13" id="KW-1185">Reference proteome</keyword>
<evidence type="ECO:0000256" key="7">
    <source>
        <dbReference type="ARBA" id="ARBA00023136"/>
    </source>
</evidence>
<proteinExistence type="predicted"/>
<evidence type="ECO:0000313" key="12">
    <source>
        <dbReference type="EMBL" id="KAL0902529.1"/>
    </source>
</evidence>
<dbReference type="Proteomes" id="UP001549920">
    <property type="component" value="Unassembled WGS sequence"/>
</dbReference>
<keyword evidence="9" id="KW-0807">Transducer</keyword>
<accession>A0ABD0TS50</accession>
<evidence type="ECO:0000256" key="5">
    <source>
        <dbReference type="ARBA" id="ARBA00022725"/>
    </source>
</evidence>
<protein>
    <recommendedName>
        <fullName evidence="15">Odorant receptor</fullName>
    </recommendedName>
</protein>
<comment type="subcellular location">
    <subcellularLocation>
        <location evidence="1">Cell membrane</location>
        <topology evidence="1">Multi-pass membrane protein</topology>
    </subcellularLocation>
</comment>
<feature type="transmembrane region" description="Helical" evidence="10">
    <location>
        <begin position="293"/>
        <end position="314"/>
    </location>
</feature>
<feature type="transmembrane region" description="Helical" evidence="10">
    <location>
        <begin position="43"/>
        <end position="60"/>
    </location>
</feature>
<dbReference type="Pfam" id="PF02949">
    <property type="entry name" value="7tm_6"/>
    <property type="match status" value="1"/>
</dbReference>
<keyword evidence="2" id="KW-1003">Cell membrane</keyword>